<protein>
    <submittedName>
        <fullName evidence="1">Uncharacterized protein</fullName>
    </submittedName>
</protein>
<sequence>MASALLAWTSSLPLVSAVSRPLRRVAYQLRGRARAPWCPSIPLAVPNVALQLVPAPPIVPVAAAQRPAGPPLRVIMRPQADGACRLVISGRMADVCAELDRLALAC</sequence>
<name>A0A2P1NLX9_9BURK</name>
<dbReference type="RefSeq" id="WP_106846622.1">
    <property type="nucleotide sequence ID" value="NZ_CP027792.1"/>
</dbReference>
<dbReference type="Proteomes" id="UP000241829">
    <property type="component" value="Chromosome"/>
</dbReference>
<dbReference type="KEGG" id="melm:C7H73_10610"/>
<evidence type="ECO:0000313" key="1">
    <source>
        <dbReference type="EMBL" id="AVP58069.1"/>
    </source>
</evidence>
<dbReference type="EMBL" id="CP027792">
    <property type="protein sequence ID" value="AVP58069.1"/>
    <property type="molecule type" value="Genomic_DNA"/>
</dbReference>
<reference evidence="2" key="1">
    <citation type="submission" date="2018-03" db="EMBL/GenBank/DDBJ databases">
        <title>Genome sequencing of Melaminivora sp. strain SC2-7.</title>
        <authorList>
            <person name="Kim S.-J."/>
            <person name="Heo J."/>
            <person name="Ahn J.-H."/>
            <person name="Kwon S.-W."/>
        </authorList>
    </citation>
    <scope>NUCLEOTIDE SEQUENCE [LARGE SCALE GENOMIC DNA]</scope>
    <source>
        <strain evidence="2">SC2-7</strain>
    </source>
</reference>
<evidence type="ECO:0000313" key="2">
    <source>
        <dbReference type="Proteomes" id="UP000241829"/>
    </source>
</evidence>
<proteinExistence type="predicted"/>
<dbReference type="OrthoDB" id="8907515at2"/>
<keyword evidence="2" id="KW-1185">Reference proteome</keyword>
<gene>
    <name evidence="1" type="ORF">C7H73_10610</name>
</gene>
<organism evidence="1 2">
    <name type="scientific">Pulveribacter suum</name>
    <dbReference type="NCBI Taxonomy" id="2116657"/>
    <lineage>
        <taxon>Bacteria</taxon>
        <taxon>Pseudomonadati</taxon>
        <taxon>Pseudomonadota</taxon>
        <taxon>Betaproteobacteria</taxon>
        <taxon>Burkholderiales</taxon>
        <taxon>Comamonadaceae</taxon>
        <taxon>Pulveribacter</taxon>
    </lineage>
</organism>
<dbReference type="AlphaFoldDB" id="A0A2P1NLX9"/>
<accession>A0A2P1NLX9</accession>